<organism evidence="2 3">
    <name type="scientific">Gymnopus androsaceus JB14</name>
    <dbReference type="NCBI Taxonomy" id="1447944"/>
    <lineage>
        <taxon>Eukaryota</taxon>
        <taxon>Fungi</taxon>
        <taxon>Dikarya</taxon>
        <taxon>Basidiomycota</taxon>
        <taxon>Agaricomycotina</taxon>
        <taxon>Agaricomycetes</taxon>
        <taxon>Agaricomycetidae</taxon>
        <taxon>Agaricales</taxon>
        <taxon>Marasmiineae</taxon>
        <taxon>Omphalotaceae</taxon>
        <taxon>Gymnopus</taxon>
    </lineage>
</organism>
<dbReference type="Proteomes" id="UP000799118">
    <property type="component" value="Unassembled WGS sequence"/>
</dbReference>
<evidence type="ECO:0000313" key="3">
    <source>
        <dbReference type="Proteomes" id="UP000799118"/>
    </source>
</evidence>
<dbReference type="OrthoDB" id="3233595at2759"/>
<dbReference type="PANTHER" id="PTHR45348">
    <property type="entry name" value="HYPOTHETICAL OXIDOREDUCTASE (EUROFUNG)"/>
    <property type="match status" value="1"/>
</dbReference>
<dbReference type="InterPro" id="IPR036291">
    <property type="entry name" value="NAD(P)-bd_dom_sf"/>
</dbReference>
<dbReference type="InterPro" id="IPR013154">
    <property type="entry name" value="ADH-like_N"/>
</dbReference>
<name>A0A6A4HGF2_9AGAR</name>
<feature type="domain" description="Enoyl reductase (ER)" evidence="1">
    <location>
        <begin position="13"/>
        <end position="331"/>
    </location>
</feature>
<keyword evidence="3" id="KW-1185">Reference proteome</keyword>
<dbReference type="Gene3D" id="3.90.180.10">
    <property type="entry name" value="Medium-chain alcohol dehydrogenases, catalytic domain"/>
    <property type="match status" value="1"/>
</dbReference>
<dbReference type="EMBL" id="ML769508">
    <property type="protein sequence ID" value="KAE9396791.1"/>
    <property type="molecule type" value="Genomic_DNA"/>
</dbReference>
<sequence>MSTQKALILEQAKAPFVLDTVPIPSPGLGEVLVKVKASALNPVDCAIQAWGIIVTSYPTILGRDIAGDVEQLGKDVQGLSKGDRVFFKSQFFRTEYGGFQQYALVSASSLGKVPSHISYDQAASIPLTFTTAAVGLLPEKPHGAGLSPTLDPSVKFPNESALVIGGGTSVGQFAIQILNFLGFKTIITYASAKHTDYLKSLGATHLVDRSRFRSITSAPIKTVYVAVLMPMPGTQDAGYACLAPGGQMIVAIPEPVKREEDPEGRRVIGINASAPYYAGFMDIMWKKLPKMVEDGAVVPNRVEVLPNGLVSIVDGLKRLQNGEVSGVKLVVHPQETPIGELTANLECLMNTVRQHTV</sequence>
<dbReference type="SUPFAM" id="SSF50129">
    <property type="entry name" value="GroES-like"/>
    <property type="match status" value="1"/>
</dbReference>
<dbReference type="PANTHER" id="PTHR45348:SF2">
    <property type="entry name" value="ZINC-TYPE ALCOHOL DEHYDROGENASE-LIKE PROTEIN C2E1P3.01"/>
    <property type="match status" value="1"/>
</dbReference>
<dbReference type="InterPro" id="IPR047122">
    <property type="entry name" value="Trans-enoyl_RdTase-like"/>
</dbReference>
<dbReference type="CDD" id="cd08249">
    <property type="entry name" value="enoyl_reductase_like"/>
    <property type="match status" value="1"/>
</dbReference>
<accession>A0A6A4HGF2</accession>
<dbReference type="SUPFAM" id="SSF51735">
    <property type="entry name" value="NAD(P)-binding Rossmann-fold domains"/>
    <property type="match status" value="1"/>
</dbReference>
<dbReference type="SMART" id="SM00829">
    <property type="entry name" value="PKS_ER"/>
    <property type="match status" value="1"/>
</dbReference>
<dbReference type="Gene3D" id="3.40.50.720">
    <property type="entry name" value="NAD(P)-binding Rossmann-like Domain"/>
    <property type="match status" value="1"/>
</dbReference>
<dbReference type="InterPro" id="IPR013149">
    <property type="entry name" value="ADH-like_C"/>
</dbReference>
<proteinExistence type="predicted"/>
<dbReference type="InterPro" id="IPR011032">
    <property type="entry name" value="GroES-like_sf"/>
</dbReference>
<dbReference type="InterPro" id="IPR020843">
    <property type="entry name" value="ER"/>
</dbReference>
<protein>
    <submittedName>
        <fullName evidence="2">GroES-like protein</fullName>
    </submittedName>
</protein>
<dbReference type="AlphaFoldDB" id="A0A6A4HGF2"/>
<evidence type="ECO:0000259" key="1">
    <source>
        <dbReference type="SMART" id="SM00829"/>
    </source>
</evidence>
<evidence type="ECO:0000313" key="2">
    <source>
        <dbReference type="EMBL" id="KAE9396791.1"/>
    </source>
</evidence>
<gene>
    <name evidence="2" type="ORF">BT96DRAFT_1038912</name>
</gene>
<dbReference type="Pfam" id="PF08240">
    <property type="entry name" value="ADH_N"/>
    <property type="match status" value="1"/>
</dbReference>
<dbReference type="Pfam" id="PF00107">
    <property type="entry name" value="ADH_zinc_N"/>
    <property type="match status" value="1"/>
</dbReference>
<dbReference type="GO" id="GO:0016651">
    <property type="term" value="F:oxidoreductase activity, acting on NAD(P)H"/>
    <property type="evidence" value="ECO:0007669"/>
    <property type="project" value="InterPro"/>
</dbReference>
<reference evidence="2" key="1">
    <citation type="journal article" date="2019" name="Environ. Microbiol.">
        <title>Fungal ecological strategies reflected in gene transcription - a case study of two litter decomposers.</title>
        <authorList>
            <person name="Barbi F."/>
            <person name="Kohler A."/>
            <person name="Barry K."/>
            <person name="Baskaran P."/>
            <person name="Daum C."/>
            <person name="Fauchery L."/>
            <person name="Ihrmark K."/>
            <person name="Kuo A."/>
            <person name="LaButti K."/>
            <person name="Lipzen A."/>
            <person name="Morin E."/>
            <person name="Grigoriev I.V."/>
            <person name="Henrissat B."/>
            <person name="Lindahl B."/>
            <person name="Martin F."/>
        </authorList>
    </citation>
    <scope>NUCLEOTIDE SEQUENCE</scope>
    <source>
        <strain evidence="2">JB14</strain>
    </source>
</reference>